<accession>A0A9P9JL15</accession>
<organism evidence="1 2">
    <name type="scientific">Dactylonectria macrodidyma</name>
    <dbReference type="NCBI Taxonomy" id="307937"/>
    <lineage>
        <taxon>Eukaryota</taxon>
        <taxon>Fungi</taxon>
        <taxon>Dikarya</taxon>
        <taxon>Ascomycota</taxon>
        <taxon>Pezizomycotina</taxon>
        <taxon>Sordariomycetes</taxon>
        <taxon>Hypocreomycetidae</taxon>
        <taxon>Hypocreales</taxon>
        <taxon>Nectriaceae</taxon>
        <taxon>Dactylonectria</taxon>
    </lineage>
</organism>
<dbReference type="Proteomes" id="UP000738349">
    <property type="component" value="Unassembled WGS sequence"/>
</dbReference>
<protein>
    <submittedName>
        <fullName evidence="1">Uncharacterized protein</fullName>
    </submittedName>
</protein>
<evidence type="ECO:0000313" key="2">
    <source>
        <dbReference type="Proteomes" id="UP000738349"/>
    </source>
</evidence>
<proteinExistence type="predicted"/>
<reference evidence="1" key="1">
    <citation type="journal article" date="2021" name="Nat. Commun.">
        <title>Genetic determinants of endophytism in the Arabidopsis root mycobiome.</title>
        <authorList>
            <person name="Mesny F."/>
            <person name="Miyauchi S."/>
            <person name="Thiergart T."/>
            <person name="Pickel B."/>
            <person name="Atanasova L."/>
            <person name="Karlsson M."/>
            <person name="Huettel B."/>
            <person name="Barry K.W."/>
            <person name="Haridas S."/>
            <person name="Chen C."/>
            <person name="Bauer D."/>
            <person name="Andreopoulos W."/>
            <person name="Pangilinan J."/>
            <person name="LaButti K."/>
            <person name="Riley R."/>
            <person name="Lipzen A."/>
            <person name="Clum A."/>
            <person name="Drula E."/>
            <person name="Henrissat B."/>
            <person name="Kohler A."/>
            <person name="Grigoriev I.V."/>
            <person name="Martin F.M."/>
            <person name="Hacquard S."/>
        </authorList>
    </citation>
    <scope>NUCLEOTIDE SEQUENCE</scope>
    <source>
        <strain evidence="1">MPI-CAGE-AT-0147</strain>
    </source>
</reference>
<name>A0A9P9JL15_9HYPO</name>
<evidence type="ECO:0000313" key="1">
    <source>
        <dbReference type="EMBL" id="KAH7170387.1"/>
    </source>
</evidence>
<gene>
    <name evidence="1" type="ORF">EDB81DRAFT_752903</name>
</gene>
<keyword evidence="2" id="KW-1185">Reference proteome</keyword>
<dbReference type="OrthoDB" id="5405126at2759"/>
<dbReference type="AlphaFoldDB" id="A0A9P9JL15"/>
<dbReference type="EMBL" id="JAGMUV010000002">
    <property type="protein sequence ID" value="KAH7170387.1"/>
    <property type="molecule type" value="Genomic_DNA"/>
</dbReference>
<sequence>MMRSSLTQAMRPLAGPRTSVLPRSIRQFGSTPAYGFKAIFSETDNSELNEVLKTIQEKIVFPAYLPKLQRAKIFSPKSRAHIQQNPIVIELDGLEHKFSFIDRFKEIPNSKKVLQTALKLMKTKEDWDNLGTLLAGYEKANIKLAPFHYSQIIRHASRNEQIYSVVECVKQAKETGFTLNNTVHVIAVLNVFSSMITESNAEDARIQDASKWTDIVLDLLERPLHINKNEAKLDQAQFHPFVRGQVLFIKASVAQDLKQREQPAEKELSAVSDSAQALLSLWTQGVKKGESLQVPASIVGMTAHRNTNSRGRSELSLSELTQTVALNIKGMKMARELLGDAANGFKPMEKLLDEHLERGVELNPKNGQRYADIYAKILGKTPSWPCLVEQAAKPTPEV</sequence>
<comment type="caution">
    <text evidence="1">The sequence shown here is derived from an EMBL/GenBank/DDBJ whole genome shotgun (WGS) entry which is preliminary data.</text>
</comment>